<reference evidence="2 3" key="1">
    <citation type="journal article" date="2021" name="Plant Biotechnol. J.">
        <title>Multi-omics assisted identification of the key and species-specific regulatory components of drought-tolerant mechanisms in Gossypium stocksii.</title>
        <authorList>
            <person name="Yu D."/>
            <person name="Ke L."/>
            <person name="Zhang D."/>
            <person name="Wu Y."/>
            <person name="Sun Y."/>
            <person name="Mei J."/>
            <person name="Sun J."/>
            <person name="Sun Y."/>
        </authorList>
    </citation>
    <scope>NUCLEOTIDE SEQUENCE [LARGE SCALE GENOMIC DNA]</scope>
    <source>
        <strain evidence="3">cv. E1</strain>
        <tissue evidence="2">Leaf</tissue>
    </source>
</reference>
<feature type="compositionally biased region" description="Polar residues" evidence="1">
    <location>
        <begin position="49"/>
        <end position="84"/>
    </location>
</feature>
<sequence>MLPKCQAAPADMKEKRFFQFGHLSQLNQQQQPQFKQLQTQMLPPLPKRTQAQAAQPLSVVRSSSGDGNATLQGGQFGLNTNQPESTRPTLCVALVEGDLIKSVSLGQTGSISFNHTNPPMD</sequence>
<evidence type="ECO:0000313" key="3">
    <source>
        <dbReference type="Proteomes" id="UP000828251"/>
    </source>
</evidence>
<comment type="caution">
    <text evidence="2">The sequence shown here is derived from an EMBL/GenBank/DDBJ whole genome shotgun (WGS) entry which is preliminary data.</text>
</comment>
<keyword evidence="3" id="KW-1185">Reference proteome</keyword>
<accession>A0A9D3V4T6</accession>
<feature type="region of interest" description="Disordered" evidence="1">
    <location>
        <begin position="47"/>
        <end position="84"/>
    </location>
</feature>
<evidence type="ECO:0000313" key="2">
    <source>
        <dbReference type="EMBL" id="KAH1072179.1"/>
    </source>
</evidence>
<name>A0A9D3V4T6_9ROSI</name>
<dbReference type="Proteomes" id="UP000828251">
    <property type="component" value="Unassembled WGS sequence"/>
</dbReference>
<gene>
    <name evidence="2" type="ORF">J1N35_024507</name>
</gene>
<dbReference type="AlphaFoldDB" id="A0A9D3V4T6"/>
<evidence type="ECO:0000256" key="1">
    <source>
        <dbReference type="SAM" id="MobiDB-lite"/>
    </source>
</evidence>
<proteinExistence type="predicted"/>
<dbReference type="EMBL" id="JAIQCV010000008">
    <property type="protein sequence ID" value="KAH1072179.1"/>
    <property type="molecule type" value="Genomic_DNA"/>
</dbReference>
<protein>
    <submittedName>
        <fullName evidence="2">Uncharacterized protein</fullName>
    </submittedName>
</protein>
<organism evidence="2 3">
    <name type="scientific">Gossypium stocksii</name>
    <dbReference type="NCBI Taxonomy" id="47602"/>
    <lineage>
        <taxon>Eukaryota</taxon>
        <taxon>Viridiplantae</taxon>
        <taxon>Streptophyta</taxon>
        <taxon>Embryophyta</taxon>
        <taxon>Tracheophyta</taxon>
        <taxon>Spermatophyta</taxon>
        <taxon>Magnoliopsida</taxon>
        <taxon>eudicotyledons</taxon>
        <taxon>Gunneridae</taxon>
        <taxon>Pentapetalae</taxon>
        <taxon>rosids</taxon>
        <taxon>malvids</taxon>
        <taxon>Malvales</taxon>
        <taxon>Malvaceae</taxon>
        <taxon>Malvoideae</taxon>
        <taxon>Gossypium</taxon>
    </lineage>
</organism>